<dbReference type="AlphaFoldDB" id="A0A1K1SQT8"/>
<accession>A0A1K1SQT8</accession>
<keyword evidence="3" id="KW-1185">Reference proteome</keyword>
<sequence length="381" mass="39190">MTGPGSAEIAALLATALHDAIAAQLPAPTGTGPGATTLLFAAPGQPVDPVDFSKGNAVANRQAASLFVDQVPQPGAAFWPASYQFSSLYSDIVGSARPSSALTPDEAALVAGRVSAARKLVENSRIGTVGGAATTYLPTDQEPVSWWDAAAPHWSSLHTPDPVIPPPAPPNPPPSWEWKVKPRKPGGGDPDPEGPPIIVRPPEMSFAAVSGDPGNGIQVGDDPAGKGVLPPTDDLEAVPSTSTDIGVRLDYCYVTLHRGWLDPLWFRGPGWAVPGYPPRSIAAGDPTAGNQLLPATPIGFVAVKNVAITADWTAGDTQLALEAIGYGPFHLAGATFVPVDGDAQAMATADDGGARATLLIPGVQVLMWVCEIPQPLPPAQP</sequence>
<dbReference type="Proteomes" id="UP000182740">
    <property type="component" value="Unassembled WGS sequence"/>
</dbReference>
<evidence type="ECO:0000256" key="1">
    <source>
        <dbReference type="SAM" id="MobiDB-lite"/>
    </source>
</evidence>
<dbReference type="RefSeq" id="WP_072479788.1">
    <property type="nucleotide sequence ID" value="NZ_FPJG01000006.1"/>
</dbReference>
<feature type="compositionally biased region" description="Pro residues" evidence="1">
    <location>
        <begin position="162"/>
        <end position="175"/>
    </location>
</feature>
<dbReference type="OrthoDB" id="7053955at2"/>
<protein>
    <submittedName>
        <fullName evidence="2">Uncharacterized protein</fullName>
    </submittedName>
</protein>
<reference evidence="3" key="1">
    <citation type="submission" date="2016-11" db="EMBL/GenBank/DDBJ databases">
        <authorList>
            <person name="Varghese N."/>
            <person name="Submissions S."/>
        </authorList>
    </citation>
    <scope>NUCLEOTIDE SEQUENCE [LARGE SCALE GENOMIC DNA]</scope>
    <source>
        <strain evidence="3">DSM 44671</strain>
    </source>
</reference>
<proteinExistence type="predicted"/>
<evidence type="ECO:0000313" key="2">
    <source>
        <dbReference type="EMBL" id="SFW86673.1"/>
    </source>
</evidence>
<organism evidence="2 3">
    <name type="scientific">Amycolatopsis australiensis</name>
    <dbReference type="NCBI Taxonomy" id="546364"/>
    <lineage>
        <taxon>Bacteria</taxon>
        <taxon>Bacillati</taxon>
        <taxon>Actinomycetota</taxon>
        <taxon>Actinomycetes</taxon>
        <taxon>Pseudonocardiales</taxon>
        <taxon>Pseudonocardiaceae</taxon>
        <taxon>Amycolatopsis</taxon>
    </lineage>
</organism>
<gene>
    <name evidence="2" type="ORF">SAMN04489730_6464</name>
</gene>
<dbReference type="EMBL" id="FPJG01000006">
    <property type="protein sequence ID" value="SFW86673.1"/>
    <property type="molecule type" value="Genomic_DNA"/>
</dbReference>
<evidence type="ECO:0000313" key="3">
    <source>
        <dbReference type="Proteomes" id="UP000182740"/>
    </source>
</evidence>
<dbReference type="STRING" id="546364.SAMN04489730_6464"/>
<feature type="region of interest" description="Disordered" evidence="1">
    <location>
        <begin position="158"/>
        <end position="239"/>
    </location>
</feature>
<name>A0A1K1SQT8_9PSEU</name>